<keyword evidence="13" id="KW-1185">Reference proteome</keyword>
<protein>
    <recommendedName>
        <fullName evidence="10">Mitogen-activated protein kinase</fullName>
        <ecNumber evidence="10">2.7.11.24</ecNumber>
    </recommendedName>
</protein>
<evidence type="ECO:0000256" key="2">
    <source>
        <dbReference type="ARBA" id="ARBA00022679"/>
    </source>
</evidence>
<evidence type="ECO:0000313" key="12">
    <source>
        <dbReference type="EnsemblMetazoa" id="XP_014241914.1"/>
    </source>
</evidence>
<dbReference type="InterPro" id="IPR011009">
    <property type="entry name" value="Kinase-like_dom_sf"/>
</dbReference>
<comment type="catalytic activity">
    <reaction evidence="7">
        <text>L-seryl-[protein] + ATP = O-phospho-L-seryl-[protein] + ADP + H(+)</text>
        <dbReference type="Rhea" id="RHEA:17989"/>
        <dbReference type="Rhea" id="RHEA-COMP:9863"/>
        <dbReference type="Rhea" id="RHEA-COMP:11604"/>
        <dbReference type="ChEBI" id="CHEBI:15378"/>
        <dbReference type="ChEBI" id="CHEBI:29999"/>
        <dbReference type="ChEBI" id="CHEBI:30616"/>
        <dbReference type="ChEBI" id="CHEBI:83421"/>
        <dbReference type="ChEBI" id="CHEBI:456216"/>
        <dbReference type="EC" id="2.7.11.24"/>
    </reaction>
</comment>
<keyword evidence="10" id="KW-0460">Magnesium</keyword>
<evidence type="ECO:0000256" key="5">
    <source>
        <dbReference type="ARBA" id="ARBA00022840"/>
    </source>
</evidence>
<dbReference type="PROSITE" id="PS50011">
    <property type="entry name" value="PROTEIN_KINASE_DOM"/>
    <property type="match status" value="1"/>
</dbReference>
<dbReference type="InterPro" id="IPR000719">
    <property type="entry name" value="Prot_kinase_dom"/>
</dbReference>
<reference evidence="12" key="1">
    <citation type="submission" date="2022-01" db="UniProtKB">
        <authorList>
            <consortium name="EnsemblMetazoa"/>
        </authorList>
    </citation>
    <scope>IDENTIFICATION</scope>
</reference>
<evidence type="ECO:0000256" key="9">
    <source>
        <dbReference type="RuleBase" id="RU000304"/>
    </source>
</evidence>
<comment type="similarity">
    <text evidence="10">Belongs to the protein kinase superfamily. Ser/Thr protein kinase family. MAP kinase subfamily.</text>
</comment>
<feature type="domain" description="Protein kinase" evidence="11">
    <location>
        <begin position="21"/>
        <end position="310"/>
    </location>
</feature>
<dbReference type="EnsemblMetazoa" id="XM_014386428.2">
    <property type="protein sequence ID" value="XP_014241914.1"/>
    <property type="gene ID" value="LOC106662368"/>
</dbReference>
<evidence type="ECO:0000256" key="4">
    <source>
        <dbReference type="ARBA" id="ARBA00022777"/>
    </source>
</evidence>
<dbReference type="FunFam" id="1.10.510.10:FF:000624">
    <property type="entry name" value="Mitogen-activated protein kinase"/>
    <property type="match status" value="1"/>
</dbReference>
<organism evidence="12 13">
    <name type="scientific">Cimex lectularius</name>
    <name type="common">Bed bug</name>
    <name type="synonym">Acanthia lectularia</name>
    <dbReference type="NCBI Taxonomy" id="79782"/>
    <lineage>
        <taxon>Eukaryota</taxon>
        <taxon>Metazoa</taxon>
        <taxon>Ecdysozoa</taxon>
        <taxon>Arthropoda</taxon>
        <taxon>Hexapoda</taxon>
        <taxon>Insecta</taxon>
        <taxon>Pterygota</taxon>
        <taxon>Neoptera</taxon>
        <taxon>Paraneoptera</taxon>
        <taxon>Hemiptera</taxon>
        <taxon>Heteroptera</taxon>
        <taxon>Panheteroptera</taxon>
        <taxon>Cimicomorpha</taxon>
        <taxon>Cimicidae</taxon>
        <taxon>Cimex</taxon>
    </lineage>
</organism>
<dbReference type="OrthoDB" id="192887at2759"/>
<dbReference type="PANTHER" id="PTHR24055">
    <property type="entry name" value="MITOGEN-ACTIVATED PROTEIN KINASE"/>
    <property type="match status" value="1"/>
</dbReference>
<dbReference type="Gene3D" id="1.10.510.10">
    <property type="entry name" value="Transferase(Phosphotransferase) domain 1"/>
    <property type="match status" value="1"/>
</dbReference>
<evidence type="ECO:0000256" key="1">
    <source>
        <dbReference type="ARBA" id="ARBA00022527"/>
    </source>
</evidence>
<accession>A0A8I6RB46</accession>
<dbReference type="InterPro" id="IPR008271">
    <property type="entry name" value="Ser/Thr_kinase_AS"/>
</dbReference>
<evidence type="ECO:0000259" key="11">
    <source>
        <dbReference type="PROSITE" id="PS50011"/>
    </source>
</evidence>
<dbReference type="PROSITE" id="PS00107">
    <property type="entry name" value="PROTEIN_KINASE_ATP"/>
    <property type="match status" value="1"/>
</dbReference>
<keyword evidence="3 8" id="KW-0547">Nucleotide-binding</keyword>
<keyword evidence="5 8" id="KW-0067">ATP-binding</keyword>
<dbReference type="PROSITE" id="PS00108">
    <property type="entry name" value="PROTEIN_KINASE_ST"/>
    <property type="match status" value="1"/>
</dbReference>
<dbReference type="Pfam" id="PF00069">
    <property type="entry name" value="Pkinase"/>
    <property type="match status" value="1"/>
</dbReference>
<comment type="cofactor">
    <cofactor evidence="10">
        <name>Mg(2+)</name>
        <dbReference type="ChEBI" id="CHEBI:18420"/>
    </cofactor>
</comment>
<comment type="activity regulation">
    <text evidence="10">Activated by threonine and tyrosine phosphorylation.</text>
</comment>
<evidence type="ECO:0000256" key="7">
    <source>
        <dbReference type="ARBA" id="ARBA00048312"/>
    </source>
</evidence>
<dbReference type="InterPro" id="IPR003527">
    <property type="entry name" value="MAP_kinase_CS"/>
</dbReference>
<dbReference type="RefSeq" id="XP_014241914.1">
    <property type="nucleotide sequence ID" value="XM_014386428.2"/>
</dbReference>
<name>A0A8I6RB46_CIMLE</name>
<keyword evidence="1 9" id="KW-0723">Serine/threonine-protein kinase</keyword>
<dbReference type="AlphaFoldDB" id="A0A8I6RB46"/>
<dbReference type="GeneID" id="106662368"/>
<keyword evidence="2 10" id="KW-0808">Transferase</keyword>
<dbReference type="Gene3D" id="3.30.200.20">
    <property type="entry name" value="Phosphorylase Kinase, domain 1"/>
    <property type="match status" value="1"/>
</dbReference>
<dbReference type="GO" id="GO:0005524">
    <property type="term" value="F:ATP binding"/>
    <property type="evidence" value="ECO:0007669"/>
    <property type="project" value="UniProtKB-UniRule"/>
</dbReference>
<comment type="catalytic activity">
    <reaction evidence="6 10">
        <text>L-threonyl-[protein] + ATP = O-phospho-L-threonyl-[protein] + ADP + H(+)</text>
        <dbReference type="Rhea" id="RHEA:46608"/>
        <dbReference type="Rhea" id="RHEA-COMP:11060"/>
        <dbReference type="Rhea" id="RHEA-COMP:11605"/>
        <dbReference type="ChEBI" id="CHEBI:15378"/>
        <dbReference type="ChEBI" id="CHEBI:30013"/>
        <dbReference type="ChEBI" id="CHEBI:30616"/>
        <dbReference type="ChEBI" id="CHEBI:61977"/>
        <dbReference type="ChEBI" id="CHEBI:456216"/>
        <dbReference type="EC" id="2.7.11.24"/>
    </reaction>
</comment>
<evidence type="ECO:0000256" key="10">
    <source>
        <dbReference type="RuleBase" id="RU361165"/>
    </source>
</evidence>
<dbReference type="PROSITE" id="PS01351">
    <property type="entry name" value="MAPK"/>
    <property type="match status" value="1"/>
</dbReference>
<dbReference type="SMART" id="SM00220">
    <property type="entry name" value="S_TKc"/>
    <property type="match status" value="1"/>
</dbReference>
<dbReference type="Proteomes" id="UP000494040">
    <property type="component" value="Unassembled WGS sequence"/>
</dbReference>
<dbReference type="GO" id="GO:0004707">
    <property type="term" value="F:MAP kinase activity"/>
    <property type="evidence" value="ECO:0007669"/>
    <property type="project" value="UniProtKB-EC"/>
</dbReference>
<dbReference type="EC" id="2.7.11.24" evidence="10"/>
<evidence type="ECO:0000256" key="3">
    <source>
        <dbReference type="ARBA" id="ARBA00022741"/>
    </source>
</evidence>
<dbReference type="InterPro" id="IPR017441">
    <property type="entry name" value="Protein_kinase_ATP_BS"/>
</dbReference>
<dbReference type="SUPFAM" id="SSF56112">
    <property type="entry name" value="Protein kinase-like (PK-like)"/>
    <property type="match status" value="1"/>
</dbReference>
<dbReference type="KEGG" id="clec:106662368"/>
<sequence length="372" mass="42249">MNASDKSENIRDYELDLKCRYELIKKIGKGSYGIVWKAFHRTRARLVAIKIIEKAFSADSDAQMAFREIGYLTALRRHRNIVKLLAVHPAWNDKDLYLVFEHMDLDLRAYMDRGHLLTDPQVSFISYQILSALRYIHSANIVHRDLKPANILLGARCEVRIADFGLARSLEDRGTVENGSPLTKYVATRWYRAPELLLNGKKYTTSVDIWSLGCIIAEMHNGVPLFPGTTTIHQLELILTAIPMTSYEEFGLDPDGIGSRLAGWNSGKFPELDRKIEELPKDGQKIVKLMLDPSPTRRISADAALVKNYFSRYFTGREPALEGVRLMLSDSELHAADAYKNAIYAAIECGRSFQKNGLHQRTFQSRISSRIV</sequence>
<evidence type="ECO:0000313" key="13">
    <source>
        <dbReference type="Proteomes" id="UP000494040"/>
    </source>
</evidence>
<evidence type="ECO:0000256" key="8">
    <source>
        <dbReference type="PROSITE-ProRule" id="PRU10141"/>
    </source>
</evidence>
<feature type="binding site" evidence="8">
    <location>
        <position position="50"/>
    </location>
    <ligand>
        <name>ATP</name>
        <dbReference type="ChEBI" id="CHEBI:30616"/>
    </ligand>
</feature>
<dbReference type="OMA" id="LYAHINQ"/>
<keyword evidence="4 10" id="KW-0418">Kinase</keyword>
<dbReference type="InterPro" id="IPR050117">
    <property type="entry name" value="MAPK"/>
</dbReference>
<evidence type="ECO:0000256" key="6">
    <source>
        <dbReference type="ARBA" id="ARBA00047592"/>
    </source>
</evidence>
<proteinExistence type="inferred from homology"/>